<feature type="transmembrane region" description="Helical" evidence="5">
    <location>
        <begin position="42"/>
        <end position="59"/>
    </location>
</feature>
<feature type="transmembrane region" description="Helical" evidence="5">
    <location>
        <begin position="150"/>
        <end position="168"/>
    </location>
</feature>
<feature type="transmembrane region" description="Helical" evidence="5">
    <location>
        <begin position="123"/>
        <end position="144"/>
    </location>
</feature>
<dbReference type="PANTHER" id="PTHR32322">
    <property type="entry name" value="INNER MEMBRANE TRANSPORTER"/>
    <property type="match status" value="1"/>
</dbReference>
<feature type="transmembrane region" description="Helical" evidence="5">
    <location>
        <begin position="238"/>
        <end position="257"/>
    </location>
</feature>
<name>A0A543KGG7_9RHOB</name>
<protein>
    <submittedName>
        <fullName evidence="8">Threonine/homoserine efflux transporter RhtA</fullName>
    </submittedName>
</protein>
<evidence type="ECO:0000259" key="7">
    <source>
        <dbReference type="Pfam" id="PF00892"/>
    </source>
</evidence>
<keyword evidence="9" id="KW-1185">Reference proteome</keyword>
<evidence type="ECO:0000256" key="1">
    <source>
        <dbReference type="ARBA" id="ARBA00004141"/>
    </source>
</evidence>
<dbReference type="AlphaFoldDB" id="A0A543KGG7"/>
<comment type="caution">
    <text evidence="8">The sequence shown here is derived from an EMBL/GenBank/DDBJ whole genome shotgun (WGS) entry which is preliminary data.</text>
</comment>
<feature type="transmembrane region" description="Helical" evidence="5">
    <location>
        <begin position="205"/>
        <end position="226"/>
    </location>
</feature>
<proteinExistence type="predicted"/>
<dbReference type="Proteomes" id="UP000320582">
    <property type="component" value="Unassembled WGS sequence"/>
</dbReference>
<gene>
    <name evidence="8" type="ORF">BD293_2780</name>
</gene>
<feature type="signal peptide" evidence="6">
    <location>
        <begin position="1"/>
        <end position="21"/>
    </location>
</feature>
<dbReference type="InterPro" id="IPR000620">
    <property type="entry name" value="EamA_dom"/>
</dbReference>
<dbReference type="OrthoDB" id="321830at2"/>
<evidence type="ECO:0000256" key="3">
    <source>
        <dbReference type="ARBA" id="ARBA00022989"/>
    </source>
</evidence>
<sequence>MANVSALKIALLTTLAMLAFAANSVLNRVALAQGEADALTYTGVRLASGAVMLALILAYRGAWLRAPRIGGSFAGALALFVYAIAFSYAYLELSAGTGALVLFAAVQIGMLGWAIFRGDRPGLLEWTGFGVAIIFLVLLLMPGLSAPDPLGAGLMVMAGLAWAAYTLIGRGSSAPLVDTGGNFIRCLPIALLLIVPGVLWQTTSLAGWLYAMASGALASGLGYAIWYSVLPRLERSTAAYVQLTVPAIAAAGGVLFIAEPLTLRLVLCSAGILGGVGLTLWGADTRRRNATKSGAAMR</sequence>
<reference evidence="8 9" key="1">
    <citation type="submission" date="2019-06" db="EMBL/GenBank/DDBJ databases">
        <title>Genomic Encyclopedia of Archaeal and Bacterial Type Strains, Phase II (KMG-II): from individual species to whole genera.</title>
        <authorList>
            <person name="Goeker M."/>
        </authorList>
    </citation>
    <scope>NUCLEOTIDE SEQUENCE [LARGE SCALE GENOMIC DNA]</scope>
    <source>
        <strain evidence="8 9">DSM 18423</strain>
    </source>
</reference>
<keyword evidence="6" id="KW-0732">Signal</keyword>
<organism evidence="8 9">
    <name type="scientific">Roseinatronobacter monicus</name>
    <dbReference type="NCBI Taxonomy" id="393481"/>
    <lineage>
        <taxon>Bacteria</taxon>
        <taxon>Pseudomonadati</taxon>
        <taxon>Pseudomonadota</taxon>
        <taxon>Alphaproteobacteria</taxon>
        <taxon>Rhodobacterales</taxon>
        <taxon>Paracoccaceae</taxon>
        <taxon>Roseinatronobacter</taxon>
    </lineage>
</organism>
<feature type="transmembrane region" description="Helical" evidence="5">
    <location>
        <begin position="71"/>
        <end position="91"/>
    </location>
</feature>
<feature type="domain" description="EamA" evidence="7">
    <location>
        <begin position="150"/>
        <end position="280"/>
    </location>
</feature>
<feature type="transmembrane region" description="Helical" evidence="5">
    <location>
        <begin position="263"/>
        <end position="283"/>
    </location>
</feature>
<keyword evidence="4 5" id="KW-0472">Membrane</keyword>
<evidence type="ECO:0000256" key="6">
    <source>
        <dbReference type="SAM" id="SignalP"/>
    </source>
</evidence>
<dbReference type="InterPro" id="IPR037185">
    <property type="entry name" value="EmrE-like"/>
</dbReference>
<evidence type="ECO:0000256" key="5">
    <source>
        <dbReference type="SAM" id="Phobius"/>
    </source>
</evidence>
<dbReference type="PANTHER" id="PTHR32322:SF9">
    <property type="entry name" value="AMINO-ACID METABOLITE EFFLUX PUMP-RELATED"/>
    <property type="match status" value="1"/>
</dbReference>
<feature type="transmembrane region" description="Helical" evidence="5">
    <location>
        <begin position="97"/>
        <end position="116"/>
    </location>
</feature>
<evidence type="ECO:0000313" key="8">
    <source>
        <dbReference type="EMBL" id="TQM94117.1"/>
    </source>
</evidence>
<keyword evidence="3 5" id="KW-1133">Transmembrane helix</keyword>
<dbReference type="Pfam" id="PF00892">
    <property type="entry name" value="EamA"/>
    <property type="match status" value="1"/>
</dbReference>
<dbReference type="EMBL" id="VFPT01000001">
    <property type="protein sequence ID" value="TQM94117.1"/>
    <property type="molecule type" value="Genomic_DNA"/>
</dbReference>
<comment type="subcellular location">
    <subcellularLocation>
        <location evidence="1">Membrane</location>
        <topology evidence="1">Multi-pass membrane protein</topology>
    </subcellularLocation>
</comment>
<evidence type="ECO:0000256" key="2">
    <source>
        <dbReference type="ARBA" id="ARBA00022692"/>
    </source>
</evidence>
<feature type="transmembrane region" description="Helical" evidence="5">
    <location>
        <begin position="180"/>
        <end position="199"/>
    </location>
</feature>
<keyword evidence="2 5" id="KW-0812">Transmembrane</keyword>
<accession>A0A543KGG7</accession>
<dbReference type="GO" id="GO:0016020">
    <property type="term" value="C:membrane"/>
    <property type="evidence" value="ECO:0007669"/>
    <property type="project" value="UniProtKB-SubCell"/>
</dbReference>
<dbReference type="InterPro" id="IPR050638">
    <property type="entry name" value="AA-Vitamin_Transporters"/>
</dbReference>
<feature type="chain" id="PRO_5022190302" evidence="6">
    <location>
        <begin position="22"/>
        <end position="298"/>
    </location>
</feature>
<evidence type="ECO:0000313" key="9">
    <source>
        <dbReference type="Proteomes" id="UP000320582"/>
    </source>
</evidence>
<dbReference type="RefSeq" id="WP_142082539.1">
    <property type="nucleotide sequence ID" value="NZ_VFPT01000001.1"/>
</dbReference>
<evidence type="ECO:0000256" key="4">
    <source>
        <dbReference type="ARBA" id="ARBA00023136"/>
    </source>
</evidence>
<dbReference type="SUPFAM" id="SSF103481">
    <property type="entry name" value="Multidrug resistance efflux transporter EmrE"/>
    <property type="match status" value="2"/>
</dbReference>